<dbReference type="Proteomes" id="UP000594836">
    <property type="component" value="Chromosome"/>
</dbReference>
<evidence type="ECO:0000256" key="11">
    <source>
        <dbReference type="PROSITE-ProRule" id="PRU00169"/>
    </source>
</evidence>
<dbReference type="PRINTS" id="PR00344">
    <property type="entry name" value="BCTRLSENSOR"/>
</dbReference>
<dbReference type="GO" id="GO:0022857">
    <property type="term" value="F:transmembrane transporter activity"/>
    <property type="evidence" value="ECO:0007669"/>
    <property type="project" value="InterPro"/>
</dbReference>
<dbReference type="PROSITE" id="PS50109">
    <property type="entry name" value="HIS_KIN"/>
    <property type="match status" value="1"/>
</dbReference>
<evidence type="ECO:0000256" key="12">
    <source>
        <dbReference type="SAM" id="Phobius"/>
    </source>
</evidence>
<dbReference type="SUPFAM" id="SSF47384">
    <property type="entry name" value="Homodimeric domain of signal transducing histidine kinase"/>
    <property type="match status" value="1"/>
</dbReference>
<dbReference type="Gene3D" id="1.20.1730.10">
    <property type="entry name" value="Sodium/glucose cotransporter"/>
    <property type="match status" value="1"/>
</dbReference>
<dbReference type="Gene3D" id="1.10.287.130">
    <property type="match status" value="1"/>
</dbReference>
<evidence type="ECO:0000256" key="4">
    <source>
        <dbReference type="ARBA" id="ARBA00012438"/>
    </source>
</evidence>
<evidence type="ECO:0000313" key="15">
    <source>
        <dbReference type="EMBL" id="NNG59910.1"/>
    </source>
</evidence>
<dbReference type="InterPro" id="IPR036890">
    <property type="entry name" value="HATPase_C_sf"/>
</dbReference>
<dbReference type="Pfam" id="PF00072">
    <property type="entry name" value="Response_reg"/>
    <property type="match status" value="1"/>
</dbReference>
<dbReference type="PANTHER" id="PTHR43047:SF9">
    <property type="entry name" value="HISTIDINE KINASE"/>
    <property type="match status" value="1"/>
</dbReference>
<keyword evidence="10 12" id="KW-0472">Membrane</keyword>
<feature type="transmembrane region" description="Helical" evidence="12">
    <location>
        <begin position="66"/>
        <end position="87"/>
    </location>
</feature>
<dbReference type="GO" id="GO:0005886">
    <property type="term" value="C:plasma membrane"/>
    <property type="evidence" value="ECO:0007669"/>
    <property type="project" value="TreeGrafter"/>
</dbReference>
<dbReference type="InterPro" id="IPR035965">
    <property type="entry name" value="PAS-like_dom_sf"/>
</dbReference>
<dbReference type="OrthoDB" id="9764438at2"/>
<feature type="transmembrane region" description="Helical" evidence="12">
    <location>
        <begin position="396"/>
        <end position="418"/>
    </location>
</feature>
<dbReference type="Gene3D" id="3.30.565.10">
    <property type="entry name" value="Histidine kinase-like ATPase, C-terminal domain"/>
    <property type="match status" value="1"/>
</dbReference>
<evidence type="ECO:0000259" key="13">
    <source>
        <dbReference type="PROSITE" id="PS50109"/>
    </source>
</evidence>
<feature type="transmembrane region" description="Helical" evidence="12">
    <location>
        <begin position="111"/>
        <end position="129"/>
    </location>
</feature>
<organism evidence="15 17">
    <name type="scientific">Sphingomonas paucimobilis</name>
    <name type="common">Pseudomonas paucimobilis</name>
    <dbReference type="NCBI Taxonomy" id="13689"/>
    <lineage>
        <taxon>Bacteria</taxon>
        <taxon>Pseudomonadati</taxon>
        <taxon>Pseudomonadota</taxon>
        <taxon>Alphaproteobacteria</taxon>
        <taxon>Sphingomonadales</taxon>
        <taxon>Sphingomonadaceae</taxon>
        <taxon>Sphingomonas</taxon>
    </lineage>
</organism>
<evidence type="ECO:0000256" key="1">
    <source>
        <dbReference type="ARBA" id="ARBA00000085"/>
    </source>
</evidence>
<dbReference type="InterPro" id="IPR003594">
    <property type="entry name" value="HATPase_dom"/>
</dbReference>
<dbReference type="InterPro" id="IPR001734">
    <property type="entry name" value="Na/solute_symporter"/>
</dbReference>
<dbReference type="PROSITE" id="PS50283">
    <property type="entry name" value="NA_SOLUT_SYMP_3"/>
    <property type="match status" value="1"/>
</dbReference>
<feature type="transmembrane region" description="Helical" evidence="12">
    <location>
        <begin position="36"/>
        <end position="60"/>
    </location>
</feature>
<evidence type="ECO:0000256" key="10">
    <source>
        <dbReference type="ARBA" id="ARBA00023136"/>
    </source>
</evidence>
<evidence type="ECO:0000256" key="7">
    <source>
        <dbReference type="ARBA" id="ARBA00022692"/>
    </source>
</evidence>
<feature type="transmembrane region" description="Helical" evidence="12">
    <location>
        <begin position="318"/>
        <end position="343"/>
    </location>
</feature>
<dbReference type="GO" id="GO:0009927">
    <property type="term" value="F:histidine phosphotransfer kinase activity"/>
    <property type="evidence" value="ECO:0007669"/>
    <property type="project" value="TreeGrafter"/>
</dbReference>
<comment type="similarity">
    <text evidence="3">Belongs to the sodium:solute symporter (SSF) (TC 2.A.21) family.</text>
</comment>
<proteinExistence type="inferred from homology"/>
<protein>
    <recommendedName>
        <fullName evidence="4">histidine kinase</fullName>
        <ecNumber evidence="4">2.7.13.3</ecNumber>
    </recommendedName>
</protein>
<feature type="transmembrane region" description="Helical" evidence="12">
    <location>
        <begin position="430"/>
        <end position="449"/>
    </location>
</feature>
<keyword evidence="7 12" id="KW-0812">Transmembrane</keyword>
<evidence type="ECO:0000256" key="3">
    <source>
        <dbReference type="ARBA" id="ARBA00006434"/>
    </source>
</evidence>
<reference evidence="15 17" key="1">
    <citation type="submission" date="2020-05" db="EMBL/GenBank/DDBJ databases">
        <title>Draft Genome Sequences of Sphingomonas sp. Isolated from the International Space Station.</title>
        <authorList>
            <person name="Bijlani S."/>
            <person name="Singh N.K."/>
            <person name="Mason C.E."/>
            <person name="Wang C.C."/>
            <person name="Venkateswaran K."/>
        </authorList>
    </citation>
    <scope>NUCLEOTIDE SEQUENCE [LARGE SCALE GENOMIC DNA]</scope>
    <source>
        <strain evidence="15 17">FKI-L5-BR-P1</strain>
    </source>
</reference>
<keyword evidence="6" id="KW-0808">Transferase</keyword>
<feature type="transmembrane region" description="Helical" evidence="12">
    <location>
        <begin position="364"/>
        <end position="390"/>
    </location>
</feature>
<dbReference type="Proteomes" id="UP000550136">
    <property type="component" value="Unassembled WGS sequence"/>
</dbReference>
<feature type="domain" description="Histidine kinase" evidence="13">
    <location>
        <begin position="748"/>
        <end position="954"/>
    </location>
</feature>
<dbReference type="EMBL" id="CP065713">
    <property type="protein sequence ID" value="QPT10664.1"/>
    <property type="molecule type" value="Genomic_DNA"/>
</dbReference>
<dbReference type="Gene3D" id="3.30.450.20">
    <property type="entry name" value="PAS domain"/>
    <property type="match status" value="1"/>
</dbReference>
<dbReference type="SMART" id="SM00448">
    <property type="entry name" value="REC"/>
    <property type="match status" value="1"/>
</dbReference>
<feature type="transmembrane region" description="Helical" evidence="12">
    <location>
        <begin position="234"/>
        <end position="260"/>
    </location>
</feature>
<evidence type="ECO:0000256" key="2">
    <source>
        <dbReference type="ARBA" id="ARBA00004141"/>
    </source>
</evidence>
<dbReference type="InterPro" id="IPR038377">
    <property type="entry name" value="Na/Glc_symporter_sf"/>
</dbReference>
<dbReference type="CDD" id="cd10322">
    <property type="entry name" value="SLC5sbd"/>
    <property type="match status" value="1"/>
</dbReference>
<reference evidence="16 18" key="2">
    <citation type="submission" date="2020-12" db="EMBL/GenBank/DDBJ databases">
        <title>FDA dAtabase for Regulatory Grade micrObial Sequences (FDA-ARGOS): Supporting development and validation of Infectious Disease Dx tests.</title>
        <authorList>
            <person name="Sproer C."/>
            <person name="Gronow S."/>
            <person name="Severitt S."/>
            <person name="Schroder I."/>
            <person name="Tallon L."/>
            <person name="Sadzewicz L."/>
            <person name="Zhao X."/>
            <person name="Boylan J."/>
            <person name="Ott S."/>
            <person name="Bowen H."/>
            <person name="Vavikolanu K."/>
            <person name="Mehta A."/>
            <person name="Aluvathingal J."/>
            <person name="Nadendla S."/>
            <person name="Lowell S."/>
            <person name="Myers T."/>
            <person name="Yan Y."/>
            <person name="Sichtig H."/>
        </authorList>
    </citation>
    <scope>NUCLEOTIDE SEQUENCE [LARGE SCALE GENOMIC DNA]</scope>
    <source>
        <strain evidence="16 18">FDAARGOS_881</strain>
    </source>
</reference>
<dbReference type="InterPro" id="IPR036097">
    <property type="entry name" value="HisK_dim/P_sf"/>
</dbReference>
<dbReference type="CDD" id="cd00082">
    <property type="entry name" value="HisKA"/>
    <property type="match status" value="1"/>
</dbReference>
<evidence type="ECO:0000256" key="5">
    <source>
        <dbReference type="ARBA" id="ARBA00022553"/>
    </source>
</evidence>
<dbReference type="InterPro" id="IPR005467">
    <property type="entry name" value="His_kinase_dom"/>
</dbReference>
<dbReference type="SUPFAM" id="SSF52172">
    <property type="entry name" value="CheY-like"/>
    <property type="match status" value="1"/>
</dbReference>
<dbReference type="PANTHER" id="PTHR43047">
    <property type="entry name" value="TWO-COMPONENT HISTIDINE PROTEIN KINASE"/>
    <property type="match status" value="1"/>
</dbReference>
<dbReference type="SMART" id="SM00388">
    <property type="entry name" value="HisKA"/>
    <property type="match status" value="1"/>
</dbReference>
<keyword evidence="5 11" id="KW-0597">Phosphoprotein</keyword>
<feature type="transmembrane region" description="Helical" evidence="12">
    <location>
        <begin position="149"/>
        <end position="167"/>
    </location>
</feature>
<dbReference type="CDD" id="cd00156">
    <property type="entry name" value="REC"/>
    <property type="match status" value="1"/>
</dbReference>
<dbReference type="EMBL" id="JABEOU010000064">
    <property type="protein sequence ID" value="NNG59910.1"/>
    <property type="molecule type" value="Genomic_DNA"/>
</dbReference>
<keyword evidence="9 12" id="KW-1133">Transmembrane helix</keyword>
<feature type="modified residue" description="4-aspartylphosphate" evidence="11">
    <location>
        <position position="1027"/>
    </location>
</feature>
<evidence type="ECO:0000313" key="16">
    <source>
        <dbReference type="EMBL" id="QPT10664.1"/>
    </source>
</evidence>
<evidence type="ECO:0000313" key="18">
    <source>
        <dbReference type="Proteomes" id="UP000594836"/>
    </source>
</evidence>
<dbReference type="AlphaFoldDB" id="A0A411LEG9"/>
<dbReference type="SUPFAM" id="SSF55785">
    <property type="entry name" value="PYP-like sensor domain (PAS domain)"/>
    <property type="match status" value="1"/>
</dbReference>
<dbReference type="SMART" id="SM00387">
    <property type="entry name" value="HATPase_c"/>
    <property type="match status" value="1"/>
</dbReference>
<comment type="subcellular location">
    <subcellularLocation>
        <location evidence="2">Membrane</location>
        <topology evidence="2">Multi-pass membrane protein</topology>
    </subcellularLocation>
</comment>
<dbReference type="InterPro" id="IPR001789">
    <property type="entry name" value="Sig_transdc_resp-reg_receiver"/>
</dbReference>
<sequence length="1101" mass="115624">MSGLVLFLIAVAYAGLLTGVAFLSERARLRGARRRIVYTLGLAVYCTSWTFHGAVGSAVATGWAYLPIYLGPILVFLLMPGFLARLVKAAQEEGATSIADFIGARFGKSRGVAALVTILALFGTVPYLALQLRSVGTTYADLTGSANSGGPIVVTAIVLAGFAMLFGNRRHERAGGNDGVLVAVSIESVVKFAAFVAIGLFSLVLIAQAVPADRTAAVTALAGRFAPSALDANFVVITLLAAAAIICLPRQFFVGVVAATSPSDPMAARWPLIAYLSVIALLVVPIALAGFLGTMAIADPDLLVIDMPLARGESWLALLVFLGGFSAATGMVLVETITLATMVSNDLVGPILLRSPRLAKASDIGGALLWVRRVVMLLLMAVALAYALAIPPEQRLAAIGLVAFAAMAQFAPALILAVRARGHDPVSAKAGLTAGLAMWAIMLFVPTIIGRPILPHIGIAGLDFVSEGAVASLLVNLLVHGAVLARRIPAPRLVFHRGDRIATIRNRSDLIRLAGRFVGMDRAVAVLGEGERVDQQTARRAERLIAEVVGAPSARVLVASALSGAAMSVDDVTRMLDESGQSLQFSKGLLAATLENIDSGVSVVDADLNLIAWNGRYLELFDFPPGLIRVGAPIADAIAFNALAGECGPGEVRDHVERRLAHMRRGTPHSFVRIRPDGRVLKTVGGPMPGGGYVMSFTDTTAEAAALAAAEAARDALETRVRERTAALSEANAALAAATRDKTRFLAAASHDLLQPLHAARLFAAALAREREEPLVERIDRSIVAAEQLLRALLDISKLDAGGIVPNPTRFPLRALLDDLVAGFGGQAAAKGLRLHVGGPDAVVETDRVLLRQIVQNLIGNAVRYTMSGGVIVGVRRRGHFVWIEVIDTGPGIPEDRRGVIFREFERLDTGEDAGVGLGLAIVERTVRLLGLTLKLDSVVGRGSRFALSLPIAETTVDGAAVKRPDAQDRMTLSPTPRLTLLVVDDDPAVRGGMEALLGRSGHAVRAVADGAAARVAAKGIDAALVDYDLGEEDGLTLIAELRRHAPLLPAIIITADGSPALAERAAASGIALLLKPVDPVLLEEWLSGVVQDRHAENPSL</sequence>
<dbReference type="InterPro" id="IPR011006">
    <property type="entry name" value="CheY-like_superfamily"/>
</dbReference>
<feature type="transmembrane region" description="Helical" evidence="12">
    <location>
        <begin position="179"/>
        <end position="206"/>
    </location>
</feature>
<evidence type="ECO:0000256" key="8">
    <source>
        <dbReference type="ARBA" id="ARBA00022777"/>
    </source>
</evidence>
<dbReference type="InterPro" id="IPR003661">
    <property type="entry name" value="HisK_dim/P_dom"/>
</dbReference>
<keyword evidence="8 15" id="KW-0418">Kinase</keyword>
<evidence type="ECO:0000259" key="14">
    <source>
        <dbReference type="PROSITE" id="PS50110"/>
    </source>
</evidence>
<evidence type="ECO:0000256" key="9">
    <source>
        <dbReference type="ARBA" id="ARBA00022989"/>
    </source>
</evidence>
<gene>
    <name evidence="15" type="ORF">HKX06_21465</name>
    <name evidence="16" type="ORF">I6G38_10420</name>
</gene>
<dbReference type="SUPFAM" id="SSF55874">
    <property type="entry name" value="ATPase domain of HSP90 chaperone/DNA topoisomerase II/histidine kinase"/>
    <property type="match status" value="1"/>
</dbReference>
<dbReference type="GO" id="GO:0000155">
    <property type="term" value="F:phosphorelay sensor kinase activity"/>
    <property type="evidence" value="ECO:0007669"/>
    <property type="project" value="InterPro"/>
</dbReference>
<accession>A0A411LEG9</accession>
<feature type="transmembrane region" description="Helical" evidence="12">
    <location>
        <begin position="6"/>
        <end position="24"/>
    </location>
</feature>
<dbReference type="Pfam" id="PF12860">
    <property type="entry name" value="PAS_7"/>
    <property type="match status" value="1"/>
</dbReference>
<dbReference type="Pfam" id="PF00512">
    <property type="entry name" value="HisKA"/>
    <property type="match status" value="1"/>
</dbReference>
<evidence type="ECO:0000256" key="6">
    <source>
        <dbReference type="ARBA" id="ARBA00022679"/>
    </source>
</evidence>
<name>A0A411LEG9_SPHPI</name>
<dbReference type="FunFam" id="3.30.565.10:FF:000049">
    <property type="entry name" value="Two-component sensor histidine kinase"/>
    <property type="match status" value="1"/>
</dbReference>
<dbReference type="EC" id="2.7.13.3" evidence="4"/>
<comment type="catalytic activity">
    <reaction evidence="1">
        <text>ATP + protein L-histidine = ADP + protein N-phospho-L-histidine.</text>
        <dbReference type="EC" id="2.7.13.3"/>
    </reaction>
</comment>
<evidence type="ECO:0000313" key="17">
    <source>
        <dbReference type="Proteomes" id="UP000550136"/>
    </source>
</evidence>
<feature type="domain" description="Response regulatory" evidence="14">
    <location>
        <begin position="980"/>
        <end position="1091"/>
    </location>
</feature>
<dbReference type="InterPro" id="IPR004358">
    <property type="entry name" value="Sig_transdc_His_kin-like_C"/>
</dbReference>
<dbReference type="Pfam" id="PF02518">
    <property type="entry name" value="HATPase_c"/>
    <property type="match status" value="1"/>
</dbReference>
<dbReference type="Gene3D" id="3.40.50.2300">
    <property type="match status" value="1"/>
</dbReference>
<feature type="transmembrane region" description="Helical" evidence="12">
    <location>
        <begin position="272"/>
        <end position="298"/>
    </location>
</feature>
<dbReference type="PROSITE" id="PS50110">
    <property type="entry name" value="RESPONSE_REGULATORY"/>
    <property type="match status" value="1"/>
</dbReference>